<proteinExistence type="predicted"/>
<accession>A0ABM7YLU5</accession>
<evidence type="ECO:0000313" key="2">
    <source>
        <dbReference type="Proteomes" id="UP001057498"/>
    </source>
</evidence>
<organism evidence="1 2">
    <name type="scientific">Sphaerotilus microaerophilus</name>
    <dbReference type="NCBI Taxonomy" id="2914710"/>
    <lineage>
        <taxon>Bacteria</taxon>
        <taxon>Pseudomonadati</taxon>
        <taxon>Pseudomonadota</taxon>
        <taxon>Betaproteobacteria</taxon>
        <taxon>Burkholderiales</taxon>
        <taxon>Sphaerotilaceae</taxon>
        <taxon>Sphaerotilus</taxon>
    </lineage>
</organism>
<reference evidence="1" key="1">
    <citation type="submission" date="2022-04" db="EMBL/GenBank/DDBJ databases">
        <title>Whole genome sequence of Sphaerotilus sp. FB-5.</title>
        <authorList>
            <person name="Takeda M."/>
            <person name="Narihara S."/>
            <person name="Akimoto M."/>
            <person name="Akimoto R."/>
            <person name="Nishiyashiki S."/>
            <person name="Murakami T."/>
        </authorList>
    </citation>
    <scope>NUCLEOTIDE SEQUENCE</scope>
    <source>
        <strain evidence="1">FB-5</strain>
    </source>
</reference>
<sequence>MELRMGSCHVEMSGRGWRPRPAAVADGTGAGAAALSAALQALRLTEIESLPTVARLTVADEYVYYALLDEGLSPQAAREQAQLRFTDVLERSDLRVQVMPLGGSSASRRWLAAAVAEHDLQAWSAAMAQVGVRLTHLHAALIEDLRQLAGQIREDDAVIALLRDEGVSLVRLREGLPIALAWERFDADLPDSLEQRLRAFIRAAAAEASVGHQCVIYLLPESKALCRYVWDGRDLPGLFRPPLGGIGTRAMAHPPSGAQRAWADTVQLPATLAFSTAALRSQAGADSPVATPLPLPEVVEGMGEGLDGAGMDAWHGTPWHTAAEAGSHRGP</sequence>
<protein>
    <submittedName>
        <fullName evidence="1">Uncharacterized protein</fullName>
    </submittedName>
</protein>
<dbReference type="RefSeq" id="WP_251973454.1">
    <property type="nucleotide sequence ID" value="NZ_AP025730.1"/>
</dbReference>
<name>A0ABM7YLU5_9BURK</name>
<evidence type="ECO:0000313" key="1">
    <source>
        <dbReference type="EMBL" id="BDI05418.1"/>
    </source>
</evidence>
<dbReference type="Proteomes" id="UP001057498">
    <property type="component" value="Chromosome"/>
</dbReference>
<dbReference type="EMBL" id="AP025730">
    <property type="protein sequence ID" value="BDI05418.1"/>
    <property type="molecule type" value="Genomic_DNA"/>
</dbReference>
<gene>
    <name evidence="1" type="ORF">CATMQ487_23880</name>
</gene>
<keyword evidence="2" id="KW-1185">Reference proteome</keyword>